<dbReference type="STRING" id="4072.A0A2G3AN40"/>
<dbReference type="InterPro" id="IPR044972">
    <property type="entry name" value="Mot1"/>
</dbReference>
<dbReference type="PANTHER" id="PTHR36498:SF1">
    <property type="entry name" value="TATA-BINDING PROTEIN-ASSOCIATED FACTOR 172"/>
    <property type="match status" value="1"/>
</dbReference>
<dbReference type="AlphaFoldDB" id="A0A2G3AN40"/>
<dbReference type="GO" id="GO:0017025">
    <property type="term" value="F:TBP-class protein binding"/>
    <property type="evidence" value="ECO:0007669"/>
    <property type="project" value="InterPro"/>
</dbReference>
<feature type="domain" description="SNF2 N-terminal" evidence="1">
    <location>
        <begin position="21"/>
        <end position="69"/>
    </location>
</feature>
<dbReference type="SUPFAM" id="SSF52540">
    <property type="entry name" value="P-loop containing nucleoside triphosphate hydrolases"/>
    <property type="match status" value="1"/>
</dbReference>
<evidence type="ECO:0000313" key="3">
    <source>
        <dbReference type="Proteomes" id="UP000222542"/>
    </source>
</evidence>
<reference evidence="2 3" key="2">
    <citation type="journal article" date="2017" name="Genome Biol.">
        <title>New reference genome sequences of hot pepper reveal the massive evolution of plant disease-resistance genes by retroduplication.</title>
        <authorList>
            <person name="Kim S."/>
            <person name="Park J."/>
            <person name="Yeom S.I."/>
            <person name="Kim Y.M."/>
            <person name="Seo E."/>
            <person name="Kim K.T."/>
            <person name="Kim M.S."/>
            <person name="Lee J.M."/>
            <person name="Cheong K."/>
            <person name="Shin H.S."/>
            <person name="Kim S.B."/>
            <person name="Han K."/>
            <person name="Lee J."/>
            <person name="Park M."/>
            <person name="Lee H.A."/>
            <person name="Lee H.Y."/>
            <person name="Lee Y."/>
            <person name="Oh S."/>
            <person name="Lee J.H."/>
            <person name="Choi E."/>
            <person name="Choi E."/>
            <person name="Lee S.E."/>
            <person name="Jeon J."/>
            <person name="Kim H."/>
            <person name="Choi G."/>
            <person name="Song H."/>
            <person name="Lee J."/>
            <person name="Lee S.C."/>
            <person name="Kwon J.K."/>
            <person name="Lee H.Y."/>
            <person name="Koo N."/>
            <person name="Hong Y."/>
            <person name="Kim R.W."/>
            <person name="Kang W.H."/>
            <person name="Huh J.H."/>
            <person name="Kang B.C."/>
            <person name="Yang T.J."/>
            <person name="Lee Y.H."/>
            <person name="Bennetzen J.L."/>
            <person name="Choi D."/>
        </authorList>
    </citation>
    <scope>NUCLEOTIDE SEQUENCE [LARGE SCALE GENOMIC DNA]</scope>
    <source>
        <strain evidence="3">cv. CM334</strain>
    </source>
</reference>
<dbReference type="Pfam" id="PF00176">
    <property type="entry name" value="SNF2-rel_dom"/>
    <property type="match status" value="1"/>
</dbReference>
<comment type="caution">
    <text evidence="2">The sequence shown here is derived from an EMBL/GenBank/DDBJ whole genome shotgun (WGS) entry which is preliminary data.</text>
</comment>
<dbReference type="InterPro" id="IPR038718">
    <property type="entry name" value="SNF2-like_sf"/>
</dbReference>
<dbReference type="PANTHER" id="PTHR36498">
    <property type="entry name" value="TATA-BINDING PROTEIN-ASSOCIATED FACTOR 172"/>
    <property type="match status" value="1"/>
</dbReference>
<dbReference type="GO" id="GO:0003677">
    <property type="term" value="F:DNA binding"/>
    <property type="evidence" value="ECO:0007669"/>
    <property type="project" value="InterPro"/>
</dbReference>
<dbReference type="Gene3D" id="3.40.50.10810">
    <property type="entry name" value="Tandem AAA-ATPase domain"/>
    <property type="match status" value="1"/>
</dbReference>
<keyword evidence="3" id="KW-1185">Reference proteome</keyword>
<gene>
    <name evidence="2" type="ORF">T459_03526</name>
</gene>
<evidence type="ECO:0000313" key="2">
    <source>
        <dbReference type="EMBL" id="PHT95644.1"/>
    </source>
</evidence>
<accession>A0A2G3AN40</accession>
<protein>
    <recommendedName>
        <fullName evidence="1">SNF2 N-terminal domain-containing protein</fullName>
    </recommendedName>
</protein>
<organism evidence="2 3">
    <name type="scientific">Capsicum annuum</name>
    <name type="common">Capsicum pepper</name>
    <dbReference type="NCBI Taxonomy" id="4072"/>
    <lineage>
        <taxon>Eukaryota</taxon>
        <taxon>Viridiplantae</taxon>
        <taxon>Streptophyta</taxon>
        <taxon>Embryophyta</taxon>
        <taxon>Tracheophyta</taxon>
        <taxon>Spermatophyta</taxon>
        <taxon>Magnoliopsida</taxon>
        <taxon>eudicotyledons</taxon>
        <taxon>Gunneridae</taxon>
        <taxon>Pentapetalae</taxon>
        <taxon>asterids</taxon>
        <taxon>lamiids</taxon>
        <taxon>Solanales</taxon>
        <taxon>Solanaceae</taxon>
        <taxon>Solanoideae</taxon>
        <taxon>Capsiceae</taxon>
        <taxon>Capsicum</taxon>
    </lineage>
</organism>
<dbReference type="Gramene" id="PHT95644">
    <property type="protein sequence ID" value="PHT95644"/>
    <property type="gene ID" value="T459_03526"/>
</dbReference>
<dbReference type="Proteomes" id="UP000222542">
    <property type="component" value="Unassembled WGS sequence"/>
</dbReference>
<proteinExistence type="predicted"/>
<dbReference type="GO" id="GO:0005524">
    <property type="term" value="F:ATP binding"/>
    <property type="evidence" value="ECO:0007669"/>
    <property type="project" value="InterPro"/>
</dbReference>
<evidence type="ECO:0000259" key="1">
    <source>
        <dbReference type="Pfam" id="PF00176"/>
    </source>
</evidence>
<sequence length="149" mass="17034">MKKIEQIALRYLCTTITLWSQFSQHNVIVTSYDVICKDSDYLRQLFWNYCILNKGHIIKNSKSKRTVALTATEGTVSPHSEWNANTGFLGTERQLDLGGSMHEEAGATFHSFESWLDAEARVLAMEALHKQVMPFLLRRTKDEVLSDLP</sequence>
<dbReference type="GO" id="GO:0016887">
    <property type="term" value="F:ATP hydrolysis activity"/>
    <property type="evidence" value="ECO:0007669"/>
    <property type="project" value="InterPro"/>
</dbReference>
<reference evidence="2 3" key="1">
    <citation type="journal article" date="2014" name="Nat. Genet.">
        <title>Genome sequence of the hot pepper provides insights into the evolution of pungency in Capsicum species.</title>
        <authorList>
            <person name="Kim S."/>
            <person name="Park M."/>
            <person name="Yeom S.I."/>
            <person name="Kim Y.M."/>
            <person name="Lee J.M."/>
            <person name="Lee H.A."/>
            <person name="Seo E."/>
            <person name="Choi J."/>
            <person name="Cheong K."/>
            <person name="Kim K.T."/>
            <person name="Jung K."/>
            <person name="Lee G.W."/>
            <person name="Oh S.K."/>
            <person name="Bae C."/>
            <person name="Kim S.B."/>
            <person name="Lee H.Y."/>
            <person name="Kim S.Y."/>
            <person name="Kim M.S."/>
            <person name="Kang B.C."/>
            <person name="Jo Y.D."/>
            <person name="Yang H.B."/>
            <person name="Jeong H.J."/>
            <person name="Kang W.H."/>
            <person name="Kwon J.K."/>
            <person name="Shin C."/>
            <person name="Lim J.Y."/>
            <person name="Park J.H."/>
            <person name="Huh J.H."/>
            <person name="Kim J.S."/>
            <person name="Kim B.D."/>
            <person name="Cohen O."/>
            <person name="Paran I."/>
            <person name="Suh M.C."/>
            <person name="Lee S.B."/>
            <person name="Kim Y.K."/>
            <person name="Shin Y."/>
            <person name="Noh S.J."/>
            <person name="Park J."/>
            <person name="Seo Y.S."/>
            <person name="Kwon S.Y."/>
            <person name="Kim H.A."/>
            <person name="Park J.M."/>
            <person name="Kim H.J."/>
            <person name="Choi S.B."/>
            <person name="Bosland P.W."/>
            <person name="Reeves G."/>
            <person name="Jo S.H."/>
            <person name="Lee B.W."/>
            <person name="Cho H.T."/>
            <person name="Choi H.S."/>
            <person name="Lee M.S."/>
            <person name="Yu Y."/>
            <person name="Do Choi Y."/>
            <person name="Park B.S."/>
            <person name="van Deynze A."/>
            <person name="Ashrafi H."/>
            <person name="Hill T."/>
            <person name="Kim W.T."/>
            <person name="Pai H.S."/>
            <person name="Ahn H.K."/>
            <person name="Yeam I."/>
            <person name="Giovannoni J.J."/>
            <person name="Rose J.K."/>
            <person name="Sorensen I."/>
            <person name="Lee S.J."/>
            <person name="Kim R.W."/>
            <person name="Choi I.Y."/>
            <person name="Choi B.S."/>
            <person name="Lim J.S."/>
            <person name="Lee Y.H."/>
            <person name="Choi D."/>
        </authorList>
    </citation>
    <scope>NUCLEOTIDE SEQUENCE [LARGE SCALE GENOMIC DNA]</scope>
    <source>
        <strain evidence="3">cv. CM334</strain>
    </source>
</reference>
<dbReference type="InterPro" id="IPR027417">
    <property type="entry name" value="P-loop_NTPase"/>
</dbReference>
<dbReference type="EMBL" id="AYRZ02000001">
    <property type="protein sequence ID" value="PHT95644.1"/>
    <property type="molecule type" value="Genomic_DNA"/>
</dbReference>
<dbReference type="InterPro" id="IPR000330">
    <property type="entry name" value="SNF2_N"/>
</dbReference>
<name>A0A2G3AN40_CAPAN</name>